<dbReference type="Pfam" id="PF23953">
    <property type="entry name" value="TPR_COPA_B"/>
    <property type="match status" value="1"/>
</dbReference>
<dbReference type="GO" id="GO:0000139">
    <property type="term" value="C:Golgi membrane"/>
    <property type="evidence" value="ECO:0007669"/>
    <property type="project" value="UniProtKB-SubCell"/>
</dbReference>
<feature type="compositionally biased region" description="Low complexity" evidence="14">
    <location>
        <begin position="890"/>
        <end position="915"/>
    </location>
</feature>
<dbReference type="InParanoid" id="A0A151Z4A3"/>
<feature type="compositionally biased region" description="Polar residues" evidence="14">
    <location>
        <begin position="953"/>
        <end position="970"/>
    </location>
</feature>
<feature type="repeat" description="WD" evidence="13">
    <location>
        <begin position="11"/>
        <end position="52"/>
    </location>
</feature>
<evidence type="ECO:0000313" key="17">
    <source>
        <dbReference type="EMBL" id="KYQ88624.1"/>
    </source>
</evidence>
<keyword evidence="7 12" id="KW-0931">ER-Golgi transport</keyword>
<evidence type="ECO:0000256" key="10">
    <source>
        <dbReference type="ARBA" id="ARBA00023136"/>
    </source>
</evidence>
<evidence type="ECO:0000256" key="13">
    <source>
        <dbReference type="PROSITE-ProRule" id="PRU00221"/>
    </source>
</evidence>
<organism evidence="17 18">
    <name type="scientific">Tieghemostelium lacteum</name>
    <name type="common">Slime mold</name>
    <name type="synonym">Dictyostelium lacteum</name>
    <dbReference type="NCBI Taxonomy" id="361077"/>
    <lineage>
        <taxon>Eukaryota</taxon>
        <taxon>Amoebozoa</taxon>
        <taxon>Evosea</taxon>
        <taxon>Eumycetozoa</taxon>
        <taxon>Dictyostelia</taxon>
        <taxon>Dictyosteliales</taxon>
        <taxon>Raperosteliaceae</taxon>
        <taxon>Tieghemostelium</taxon>
    </lineage>
</organism>
<dbReference type="Pfam" id="PF04053">
    <property type="entry name" value="B-prop_COPA_B_2nd"/>
    <property type="match status" value="1"/>
</dbReference>
<keyword evidence="6" id="KW-0677">Repeat</keyword>
<evidence type="ECO:0000256" key="8">
    <source>
        <dbReference type="ARBA" id="ARBA00022927"/>
    </source>
</evidence>
<evidence type="ECO:0000256" key="14">
    <source>
        <dbReference type="SAM" id="MobiDB-lite"/>
    </source>
</evidence>
<dbReference type="InterPro" id="IPR050844">
    <property type="entry name" value="Coatomer_complex_subunit"/>
</dbReference>
<dbReference type="STRING" id="361077.A0A151Z4A3"/>
<dbReference type="CDD" id="cd22947">
    <property type="entry name" value="Coatomer_WDAD_beta-like"/>
    <property type="match status" value="1"/>
</dbReference>
<dbReference type="FunFam" id="2.130.10.10:FF:000008">
    <property type="entry name" value="Coatomer subunit beta"/>
    <property type="match status" value="1"/>
</dbReference>
<dbReference type="InterPro" id="IPR020472">
    <property type="entry name" value="WD40_PAC1"/>
</dbReference>
<feature type="compositionally biased region" description="Acidic residues" evidence="14">
    <location>
        <begin position="975"/>
        <end position="988"/>
    </location>
</feature>
<dbReference type="SMART" id="SM00320">
    <property type="entry name" value="WD40"/>
    <property type="match status" value="6"/>
</dbReference>
<dbReference type="EMBL" id="LODT01000051">
    <property type="protein sequence ID" value="KYQ88624.1"/>
    <property type="molecule type" value="Genomic_DNA"/>
</dbReference>
<evidence type="ECO:0000256" key="4">
    <source>
        <dbReference type="ARBA" id="ARBA00022490"/>
    </source>
</evidence>
<dbReference type="InterPro" id="IPR036322">
    <property type="entry name" value="WD40_repeat_dom_sf"/>
</dbReference>
<evidence type="ECO:0000256" key="11">
    <source>
        <dbReference type="ARBA" id="ARBA00023329"/>
    </source>
</evidence>
<evidence type="ECO:0000256" key="3">
    <source>
        <dbReference type="ARBA" id="ARBA00022448"/>
    </source>
</evidence>
<dbReference type="SUPFAM" id="SSF50978">
    <property type="entry name" value="WD40 repeat-like"/>
    <property type="match status" value="1"/>
</dbReference>
<comment type="subcellular location">
    <subcellularLocation>
        <location evidence="1 12">Cytoplasmic vesicle</location>
        <location evidence="1 12">COPI-coated vesicle membrane</location>
        <topology evidence="1 12">Peripheral membrane protein</topology>
        <orientation evidence="1 12">Cytoplasmic side</orientation>
    </subcellularLocation>
    <subcellularLocation>
        <location evidence="12">Golgi apparatus membrane</location>
        <topology evidence="12">Peripheral membrane protein</topology>
        <orientation evidence="12">Cytoplasmic side</orientation>
    </subcellularLocation>
    <text evidence="12">The coatomer is cytoplasmic or polymerized on the cytoplasmic side of the Golgi, as well as on the vesicles/buds originating from it.</text>
</comment>
<evidence type="ECO:0000256" key="6">
    <source>
        <dbReference type="ARBA" id="ARBA00022737"/>
    </source>
</evidence>
<dbReference type="GO" id="GO:0006888">
    <property type="term" value="P:endoplasmic reticulum to Golgi vesicle-mediated transport"/>
    <property type="evidence" value="ECO:0007669"/>
    <property type="project" value="TreeGrafter"/>
</dbReference>
<feature type="repeat" description="WD" evidence="13">
    <location>
        <begin position="226"/>
        <end position="267"/>
    </location>
</feature>
<feature type="domain" description="COPA/B second beta-propeller" evidence="15">
    <location>
        <begin position="320"/>
        <end position="580"/>
    </location>
</feature>
<feature type="compositionally biased region" description="Polar residues" evidence="14">
    <location>
        <begin position="916"/>
        <end position="941"/>
    </location>
</feature>
<accession>A0A151Z4A3</accession>
<keyword evidence="8 12" id="KW-0653">Protein transport</keyword>
<dbReference type="GO" id="GO:0006890">
    <property type="term" value="P:retrograde vesicle-mediated transport, Golgi to endoplasmic reticulum"/>
    <property type="evidence" value="ECO:0007669"/>
    <property type="project" value="TreeGrafter"/>
</dbReference>
<dbReference type="InterPro" id="IPR001680">
    <property type="entry name" value="WD40_rpt"/>
</dbReference>
<gene>
    <name evidence="17" type="ORF">DLAC_11368</name>
</gene>
<dbReference type="GO" id="GO:0030126">
    <property type="term" value="C:COPI vesicle coat"/>
    <property type="evidence" value="ECO:0007669"/>
    <property type="project" value="TreeGrafter"/>
</dbReference>
<dbReference type="Pfam" id="PF00400">
    <property type="entry name" value="WD40"/>
    <property type="match status" value="5"/>
</dbReference>
<keyword evidence="10 12" id="KW-0472">Membrane</keyword>
<feature type="region of interest" description="Disordered" evidence="14">
    <location>
        <begin position="860"/>
        <end position="941"/>
    </location>
</feature>
<dbReference type="FunFam" id="1.25.40.470:FF:000001">
    <property type="entry name" value="Coatomer subunit beta"/>
    <property type="match status" value="1"/>
</dbReference>
<evidence type="ECO:0000256" key="7">
    <source>
        <dbReference type="ARBA" id="ARBA00022892"/>
    </source>
</evidence>
<evidence type="ECO:0000256" key="2">
    <source>
        <dbReference type="ARBA" id="ARBA00010844"/>
    </source>
</evidence>
<dbReference type="GO" id="GO:0005198">
    <property type="term" value="F:structural molecule activity"/>
    <property type="evidence" value="ECO:0007669"/>
    <property type="project" value="UniProtKB-UniRule"/>
</dbReference>
<keyword evidence="18" id="KW-1185">Reference proteome</keyword>
<dbReference type="OMA" id="YVDYYPQ"/>
<keyword evidence="4 12" id="KW-0963">Cytoplasm</keyword>
<keyword evidence="9 12" id="KW-0333">Golgi apparatus</keyword>
<dbReference type="InterPro" id="IPR056176">
    <property type="entry name" value="TPR_COPA_B"/>
</dbReference>
<dbReference type="GO" id="GO:0006886">
    <property type="term" value="P:intracellular protein transport"/>
    <property type="evidence" value="ECO:0007669"/>
    <property type="project" value="UniProtKB-UniRule"/>
</dbReference>
<feature type="compositionally biased region" description="Polar residues" evidence="14">
    <location>
        <begin position="877"/>
        <end position="889"/>
    </location>
</feature>
<feature type="region of interest" description="Disordered" evidence="14">
    <location>
        <begin position="953"/>
        <end position="988"/>
    </location>
</feature>
<dbReference type="PROSITE" id="PS50082">
    <property type="entry name" value="WD_REPEATS_2"/>
    <property type="match status" value="5"/>
</dbReference>
<dbReference type="SUPFAM" id="SSF101898">
    <property type="entry name" value="NHL repeat"/>
    <property type="match status" value="1"/>
</dbReference>
<reference evidence="17 18" key="1">
    <citation type="submission" date="2015-12" db="EMBL/GenBank/DDBJ databases">
        <title>Dictyostelia acquired genes for synthesis and detection of signals that induce cell-type specialization by lateral gene transfer from prokaryotes.</title>
        <authorList>
            <person name="Gloeckner G."/>
            <person name="Schaap P."/>
        </authorList>
    </citation>
    <scope>NUCLEOTIDE SEQUENCE [LARGE SCALE GENOMIC DNA]</scope>
    <source>
        <strain evidence="17 18">TK</strain>
    </source>
</reference>
<dbReference type="OrthoDB" id="10261470at2759"/>
<keyword evidence="3 12" id="KW-0813">Transport</keyword>
<dbReference type="PRINTS" id="PR00320">
    <property type="entry name" value="GPROTEINBRPT"/>
</dbReference>
<feature type="repeat" description="WD" evidence="13">
    <location>
        <begin position="139"/>
        <end position="181"/>
    </location>
</feature>
<proteinExistence type="inferred from homology"/>
<dbReference type="PROSITE" id="PS50294">
    <property type="entry name" value="WD_REPEATS_REGION"/>
    <property type="match status" value="4"/>
</dbReference>
<evidence type="ECO:0000313" key="18">
    <source>
        <dbReference type="Proteomes" id="UP000076078"/>
    </source>
</evidence>
<evidence type="ECO:0000256" key="5">
    <source>
        <dbReference type="ARBA" id="ARBA00022574"/>
    </source>
</evidence>
<feature type="domain" description="COPA/B TPR" evidence="16">
    <location>
        <begin position="597"/>
        <end position="778"/>
    </location>
</feature>
<comment type="function">
    <text evidence="12">The coatomer is a cytosolic protein complex that binds to dilysine motifs and reversibly associates with Golgi non-clathrin-coated vesicles, which further mediate biosynthetic protein transport from the ER, via the Golgi up to the trans Golgi network. Coatomer complex is required for budding from Golgi membranes, and is essential for the retrograde Golgi-to-ER transport of dilysine-tagged proteins.</text>
</comment>
<name>A0A151Z4A3_TIELA</name>
<evidence type="ECO:0000259" key="16">
    <source>
        <dbReference type="Pfam" id="PF23953"/>
    </source>
</evidence>
<keyword evidence="5 13" id="KW-0853">WD repeat</keyword>
<feature type="compositionally biased region" description="Low complexity" evidence="14">
    <location>
        <begin position="866"/>
        <end position="876"/>
    </location>
</feature>
<dbReference type="PIRSF" id="PIRSF005567">
    <property type="entry name" value="Coatomer_beta'_subunit"/>
    <property type="match status" value="1"/>
</dbReference>
<keyword evidence="11 12" id="KW-0968">Cytoplasmic vesicle</keyword>
<dbReference type="PANTHER" id="PTHR19876">
    <property type="entry name" value="COATOMER"/>
    <property type="match status" value="1"/>
</dbReference>
<dbReference type="FunCoup" id="A0A151Z4A3">
    <property type="interactions" value="976"/>
</dbReference>
<feature type="repeat" description="WD" evidence="13">
    <location>
        <begin position="96"/>
        <end position="128"/>
    </location>
</feature>
<comment type="similarity">
    <text evidence="2 12">Belongs to the WD repeat COPB2 family.</text>
</comment>
<dbReference type="GO" id="GO:0006891">
    <property type="term" value="P:intra-Golgi vesicle-mediated transport"/>
    <property type="evidence" value="ECO:0007669"/>
    <property type="project" value="TreeGrafter"/>
</dbReference>
<dbReference type="InterPro" id="IPR015943">
    <property type="entry name" value="WD40/YVTN_repeat-like_dom_sf"/>
</dbReference>
<comment type="subunit">
    <text evidence="12">Oligomeric complex that consists of at least the alpha, beta, beta', gamma, delta, epsilon and zeta subunits.</text>
</comment>
<dbReference type="CDD" id="cd00200">
    <property type="entry name" value="WD40"/>
    <property type="match status" value="1"/>
</dbReference>
<dbReference type="Proteomes" id="UP000076078">
    <property type="component" value="Unassembled WGS sequence"/>
</dbReference>
<dbReference type="InterPro" id="IPR006692">
    <property type="entry name" value="Beta-prop_COPA/B_2nd"/>
</dbReference>
<comment type="caution">
    <text evidence="17">The sequence shown here is derived from an EMBL/GenBank/DDBJ whole genome shotgun (WGS) entry which is preliminary data.</text>
</comment>
<sequence length="988" mass="111015">MPLRLDVKKKLSTRSDRVKSVDIHPTEPWILASLFNGNVFIWNYETQNMVKSFEVSPETPVRAAKFVARKQWVIAGSDDTFIRVYNYNTMEKIKSFEAHADYIRCLVVHPTLPLLLSSSDDMSIKLWDWEKGWNCVQVFEGHSHYVMSIALNPKDTNIFATASLDKTIKVWSMNSPNPHFTLEGHEKGVNTVEYFSGGEKPYLISGADDKLVKIWDYQNKNCVQTLDGHSNNVSVVCYHPELPLILSGSEDGTVKLWHSSTYRLEKTLNYGMGHVWAMNFLRGSNFIGLGYDDGTVVLKIGKNKPPVSMDQGGKVILARHNEIRIANLQSTFEREIQDGEKLTGIATKDLGNCEVFPQRLQHNNNGTFVTVCGDGEFIIYTARAWRNKAFGSALEFVWSAVGSSQYAVRENTSRVKVFNNFTEQRNFKPNFSAEGIFGGHLLAVRSNSFVYFYSWDNCDIIRKIEIAPKNIFWSENGEFFAIATEATTYILRYNKDSVEKYLESGQPIEEDGIEDAFEVVHQFEERIGSACWVGDCFIYVNRQSKLNYCVGTEIVTISHLDKHMYLLGYLPETGRLYLADKNLNIVTYTLHVSVINYQTSVLRGDMDSAEKILPKIPQDQRNSIAHFLESQGHKELALEVSLDLDHKFELAIQLENLQVAHEIALKSDSESKYKHLGDLALNRGEISLAESCLKKAEDLPGLLLLYTSTGNAKGLQELATLSQQKAQTNITFICNLLLPNGTNQCLEILSQSGDNAEATFMARTYAPSQVPQMLSKWKENLKLISSKAAQALADPIDYPNLFPSYEQSLKAEAYFSNESKRTLPAKEYQNISRNRNLLEEIQNVSQDEINRLTTNLKQTSLVDLGNDSSTDNTSNNHQNGIDKQSHQQQTSPTTTTTTTTTTTNTNNNNNSSSTTVLPTNIDSPPIFTSPTNTIQSPPKNTTSLIDEDIVLIPTSTSPLSNPSVVSTQQEAKTDDQDDYPLDGEDEAF</sequence>
<evidence type="ECO:0000256" key="9">
    <source>
        <dbReference type="ARBA" id="ARBA00023034"/>
    </source>
</evidence>
<dbReference type="Gene3D" id="1.25.40.470">
    <property type="match status" value="1"/>
</dbReference>
<dbReference type="InterPro" id="IPR016453">
    <property type="entry name" value="COPB2"/>
</dbReference>
<evidence type="ECO:0000259" key="15">
    <source>
        <dbReference type="Pfam" id="PF04053"/>
    </source>
</evidence>
<evidence type="ECO:0000256" key="12">
    <source>
        <dbReference type="PIRNR" id="PIRNR005567"/>
    </source>
</evidence>
<dbReference type="PANTHER" id="PTHR19876:SF2">
    <property type="entry name" value="COATOMER SUBUNIT BETA"/>
    <property type="match status" value="1"/>
</dbReference>
<evidence type="ECO:0000256" key="1">
    <source>
        <dbReference type="ARBA" id="ARBA00004347"/>
    </source>
</evidence>
<feature type="repeat" description="WD" evidence="13">
    <location>
        <begin position="182"/>
        <end position="225"/>
    </location>
</feature>
<dbReference type="AlphaFoldDB" id="A0A151Z4A3"/>
<protein>
    <recommendedName>
        <fullName evidence="12">Coatomer subunit beta'</fullName>
    </recommendedName>
</protein>
<dbReference type="Gene3D" id="2.130.10.10">
    <property type="entry name" value="YVTN repeat-like/Quinoprotein amine dehydrogenase"/>
    <property type="match status" value="1"/>
</dbReference>